<dbReference type="AlphaFoldDB" id="A0A429Z0Z7"/>
<dbReference type="Pfam" id="PF01546">
    <property type="entry name" value="Peptidase_M20"/>
    <property type="match status" value="1"/>
</dbReference>
<evidence type="ECO:0000313" key="6">
    <source>
        <dbReference type="Proteomes" id="UP000278398"/>
    </source>
</evidence>
<dbReference type="Pfam" id="PF07687">
    <property type="entry name" value="M20_dimer"/>
    <property type="match status" value="1"/>
</dbReference>
<comment type="caution">
    <text evidence="5">The sequence shown here is derived from an EMBL/GenBank/DDBJ whole genome shotgun (WGS) entry which is preliminary data.</text>
</comment>
<dbReference type="GO" id="GO:0008233">
    <property type="term" value="F:peptidase activity"/>
    <property type="evidence" value="ECO:0007669"/>
    <property type="project" value="UniProtKB-KW"/>
</dbReference>
<dbReference type="OrthoDB" id="9761532at2"/>
<evidence type="ECO:0000259" key="4">
    <source>
        <dbReference type="Pfam" id="PF07687"/>
    </source>
</evidence>
<keyword evidence="6" id="KW-1185">Reference proteome</keyword>
<proteinExistence type="predicted"/>
<dbReference type="InterPro" id="IPR051458">
    <property type="entry name" value="Cyt/Met_Dipeptidase"/>
</dbReference>
<evidence type="ECO:0000256" key="1">
    <source>
        <dbReference type="ARBA" id="ARBA00022670"/>
    </source>
</evidence>
<name>A0A429Z0Z7_9HYPH</name>
<accession>A0A429Z0Z7</accession>
<feature type="domain" description="Peptidase M20 dimerisation" evidence="4">
    <location>
        <begin position="206"/>
        <end position="364"/>
    </location>
</feature>
<dbReference type="EMBL" id="RWKW01000020">
    <property type="protein sequence ID" value="RST87392.1"/>
    <property type="molecule type" value="Genomic_DNA"/>
</dbReference>
<gene>
    <name evidence="5" type="ORF">EJC49_05700</name>
</gene>
<dbReference type="RefSeq" id="WP_126698591.1">
    <property type="nucleotide sequence ID" value="NZ_RWKW01000020.1"/>
</dbReference>
<dbReference type="GO" id="GO:0006508">
    <property type="term" value="P:proteolysis"/>
    <property type="evidence" value="ECO:0007669"/>
    <property type="project" value="UniProtKB-KW"/>
</dbReference>
<dbReference type="InterPro" id="IPR002933">
    <property type="entry name" value="Peptidase_M20"/>
</dbReference>
<sequence>MPQTDPARLDAVLADVDAHIDESVARLCDLIRIPSISTDPAYAADCRKTAEWLAADLSSLGFDASVRDTPGHPMVVGHDRSGDGPHVLFYGHYDVQPVDPVALWNSPPFEPTLVPQPNGDTWIVARGASDDKGQLMTFVEACRAWKSVTGSLPIRVSILFEGEEESGSDSLPGFLDQAAAELKADVMLVCDTDMWDDTTPAITTMLRGMVSEEITIRCASRDLHSGMYGNAARNPLQLLSDIVASLRTPDGGVAVEGFYDGVTELPAEIAERWKRLPFDEAKFLKDVGLDMPAGEAGRTVLEQVWARPSCEINGMWGGYTGDGFKTVIPAEASAKISFRLVAGQDPDRIAEAFRRHVEARLPADCSVTFKRHGRSAATVMPIDSEFLQRSLKALSEEWDCEAAVAGTGGSIPIATVFKDRLDMDSIFVGFAKFDNRIHSPNEKYDLSSFHKGIRSWVRILAALAETK</sequence>
<keyword evidence="2" id="KW-0479">Metal-binding</keyword>
<dbReference type="NCBIfam" id="NF006579">
    <property type="entry name" value="PRK09104.1"/>
    <property type="match status" value="1"/>
</dbReference>
<dbReference type="PANTHER" id="PTHR43270">
    <property type="entry name" value="BETA-ALA-HIS DIPEPTIDASE"/>
    <property type="match status" value="1"/>
</dbReference>
<dbReference type="Proteomes" id="UP000278398">
    <property type="component" value="Unassembled WGS sequence"/>
</dbReference>
<dbReference type="Gene3D" id="3.30.70.360">
    <property type="match status" value="1"/>
</dbReference>
<dbReference type="InterPro" id="IPR011650">
    <property type="entry name" value="Peptidase_M20_dimer"/>
</dbReference>
<dbReference type="NCBIfam" id="NF005914">
    <property type="entry name" value="PRK07907.1"/>
    <property type="match status" value="1"/>
</dbReference>
<keyword evidence="1" id="KW-0645">Protease</keyword>
<keyword evidence="3" id="KW-0378">Hydrolase</keyword>
<dbReference type="SUPFAM" id="SSF53187">
    <property type="entry name" value="Zn-dependent exopeptidases"/>
    <property type="match status" value="1"/>
</dbReference>
<dbReference type="Gene3D" id="3.40.630.10">
    <property type="entry name" value="Zn peptidases"/>
    <property type="match status" value="1"/>
</dbReference>
<evidence type="ECO:0000256" key="3">
    <source>
        <dbReference type="ARBA" id="ARBA00022801"/>
    </source>
</evidence>
<protein>
    <submittedName>
        <fullName evidence="5">Dipeptidase</fullName>
    </submittedName>
</protein>
<organism evidence="5 6">
    <name type="scientific">Aquibium carbonis</name>
    <dbReference type="NCBI Taxonomy" id="2495581"/>
    <lineage>
        <taxon>Bacteria</taxon>
        <taxon>Pseudomonadati</taxon>
        <taxon>Pseudomonadota</taxon>
        <taxon>Alphaproteobacteria</taxon>
        <taxon>Hyphomicrobiales</taxon>
        <taxon>Phyllobacteriaceae</taxon>
        <taxon>Aquibium</taxon>
    </lineage>
</organism>
<evidence type="ECO:0000256" key="2">
    <source>
        <dbReference type="ARBA" id="ARBA00022723"/>
    </source>
</evidence>
<dbReference type="PANTHER" id="PTHR43270:SF12">
    <property type="entry name" value="SUCCINYL-DIAMINOPIMELATE DESUCCINYLASE"/>
    <property type="match status" value="1"/>
</dbReference>
<dbReference type="GO" id="GO:0046872">
    <property type="term" value="F:metal ion binding"/>
    <property type="evidence" value="ECO:0007669"/>
    <property type="project" value="UniProtKB-KW"/>
</dbReference>
<dbReference type="NCBIfam" id="NF006053">
    <property type="entry name" value="PRK08201.1"/>
    <property type="match status" value="1"/>
</dbReference>
<reference evidence="5 6" key="1">
    <citation type="submission" date="2018-12" db="EMBL/GenBank/DDBJ databases">
        <title>Mesorhizobium carbonis sp. nov., isolated from coal mine water.</title>
        <authorList>
            <person name="Xin W."/>
            <person name="Xu Z."/>
            <person name="Xiang F."/>
            <person name="Zhang J."/>
            <person name="Xi L."/>
            <person name="Liu J."/>
        </authorList>
    </citation>
    <scope>NUCLEOTIDE SEQUENCE [LARGE SCALE GENOMIC DNA]</scope>
    <source>
        <strain evidence="5 6">B2.3</strain>
    </source>
</reference>
<evidence type="ECO:0000313" key="5">
    <source>
        <dbReference type="EMBL" id="RST87392.1"/>
    </source>
</evidence>